<evidence type="ECO:0000259" key="2">
    <source>
        <dbReference type="PROSITE" id="PS50234"/>
    </source>
</evidence>
<evidence type="ECO:0000256" key="1">
    <source>
        <dbReference type="SAM" id="Phobius"/>
    </source>
</evidence>
<keyword evidence="1" id="KW-1133">Transmembrane helix</keyword>
<dbReference type="InterPro" id="IPR002035">
    <property type="entry name" value="VWF_A"/>
</dbReference>
<dbReference type="PROSITE" id="PS50234">
    <property type="entry name" value="VWFA"/>
    <property type="match status" value="1"/>
</dbReference>
<sequence length="436" mass="43535">MNTSKPRGRAIRHQRGAVAIIVAASLVALLGFAAICVDVGYLAYTQRRLQAATDAAALAGATDLWSQSWSTAYNDAVAYSAGQANPLPGGATVSSTSVTGLTLTSIQLPYKQAVSGYNGIQVTQTASVSTFFANIFGIKATTVSATSTAVAGGAGGPAQYNVMIILDTTASMNTDDSNCKNSSGVVQTRLACAKAAALQLLTTLTNAGDNVGLMAFPPMSSNYAFSCGSTAPGIAGSYSAAASAGYQYSKLGTGFLGSSGSANTSSGLVQALGGGSCSGLAAPGGLGTYYAQAIVAAQQSLQSLSSTQSPPGQNVIILLSDGDASSSQTQLGATYKSNYGTECQTAINTAATAKAAGTLIYTVAYIGGGSASSTCSDGSDPLSPCNTMQSIATGPAYFYSDTCSNSNGGVASLNSIFSTISYSLTKPRLVPASVTS</sequence>
<proteinExistence type="predicted"/>
<keyword evidence="1" id="KW-0812">Transmembrane</keyword>
<dbReference type="RefSeq" id="WP_075122945.1">
    <property type="nucleotide sequence ID" value="NZ_CABVQD010000015.1"/>
</dbReference>
<feature type="domain" description="VWFA" evidence="2">
    <location>
        <begin position="161"/>
        <end position="420"/>
    </location>
</feature>
<protein>
    <submittedName>
        <fullName evidence="3">Pilus assembly protein TadG</fullName>
    </submittedName>
</protein>
<evidence type="ECO:0000313" key="3">
    <source>
        <dbReference type="EMBL" id="VWB90879.1"/>
    </source>
</evidence>
<dbReference type="InterPro" id="IPR036465">
    <property type="entry name" value="vWFA_dom_sf"/>
</dbReference>
<dbReference type="InterPro" id="IPR028087">
    <property type="entry name" value="Tad_N"/>
</dbReference>
<dbReference type="Proteomes" id="UP000494330">
    <property type="component" value="Unassembled WGS sequence"/>
</dbReference>
<organism evidence="3 4">
    <name type="scientific">Burkholderia paludis</name>
    <dbReference type="NCBI Taxonomy" id="1506587"/>
    <lineage>
        <taxon>Bacteria</taxon>
        <taxon>Pseudomonadati</taxon>
        <taxon>Pseudomonadota</taxon>
        <taxon>Betaproteobacteria</taxon>
        <taxon>Burkholderiales</taxon>
        <taxon>Burkholderiaceae</taxon>
        <taxon>Burkholderia</taxon>
        <taxon>Burkholderia cepacia complex</taxon>
    </lineage>
</organism>
<dbReference type="Pfam" id="PF13400">
    <property type="entry name" value="Tad"/>
    <property type="match status" value="1"/>
</dbReference>
<accession>A0A6P2NC92</accession>
<feature type="transmembrane region" description="Helical" evidence="1">
    <location>
        <begin position="20"/>
        <end position="44"/>
    </location>
</feature>
<dbReference type="SMART" id="SM00327">
    <property type="entry name" value="VWA"/>
    <property type="match status" value="1"/>
</dbReference>
<dbReference type="SUPFAM" id="SSF53300">
    <property type="entry name" value="vWA-like"/>
    <property type="match status" value="1"/>
</dbReference>
<reference evidence="3 4" key="1">
    <citation type="submission" date="2019-09" db="EMBL/GenBank/DDBJ databases">
        <authorList>
            <person name="Depoorter E."/>
        </authorList>
    </citation>
    <scope>NUCLEOTIDE SEQUENCE [LARGE SCALE GENOMIC DNA]</scope>
    <source>
        <strain evidence="3">LMG 30113</strain>
    </source>
</reference>
<gene>
    <name evidence="3" type="ORF">BPA30113_04220</name>
</gene>
<evidence type="ECO:0000313" key="4">
    <source>
        <dbReference type="Proteomes" id="UP000494330"/>
    </source>
</evidence>
<keyword evidence="4" id="KW-1185">Reference proteome</keyword>
<dbReference type="Gene3D" id="3.40.50.410">
    <property type="entry name" value="von Willebrand factor, type A domain"/>
    <property type="match status" value="1"/>
</dbReference>
<keyword evidence="1" id="KW-0472">Membrane</keyword>
<dbReference type="AlphaFoldDB" id="A0A6P2NC92"/>
<name>A0A6P2NC92_9BURK</name>
<dbReference type="EMBL" id="CABVQD010000015">
    <property type="protein sequence ID" value="VWB90879.1"/>
    <property type="molecule type" value="Genomic_DNA"/>
</dbReference>